<protein>
    <submittedName>
        <fullName evidence="1">Uncharacterized protein</fullName>
    </submittedName>
</protein>
<gene>
    <name evidence="1" type="ORF">SPIL2461_LOCUS6949</name>
</gene>
<proteinExistence type="predicted"/>
<sequence length="138" mass="15135">VAKFEAVLIGDVKRRFPQELLLGAETVAARALRESRMRTHTAIGLHEVAQSRFINAAGEPNPLSAACKKANEAGLTDNMKQYLLARDIRSMAMMASMADKVEELDSVLVGPMEKAFKVSANRIEDLVEVSHKRSRGNA</sequence>
<organism evidence="1 2">
    <name type="scientific">Symbiodinium pilosum</name>
    <name type="common">Dinoflagellate</name>
    <dbReference type="NCBI Taxonomy" id="2952"/>
    <lineage>
        <taxon>Eukaryota</taxon>
        <taxon>Sar</taxon>
        <taxon>Alveolata</taxon>
        <taxon>Dinophyceae</taxon>
        <taxon>Suessiales</taxon>
        <taxon>Symbiodiniaceae</taxon>
        <taxon>Symbiodinium</taxon>
    </lineage>
</organism>
<evidence type="ECO:0000313" key="2">
    <source>
        <dbReference type="Proteomes" id="UP000649617"/>
    </source>
</evidence>
<dbReference type="EMBL" id="CAJNIZ010010852">
    <property type="protein sequence ID" value="CAE7307095.1"/>
    <property type="molecule type" value="Genomic_DNA"/>
</dbReference>
<comment type="caution">
    <text evidence="1">The sequence shown here is derived from an EMBL/GenBank/DDBJ whole genome shotgun (WGS) entry which is preliminary data.</text>
</comment>
<reference evidence="1" key="1">
    <citation type="submission" date="2021-02" db="EMBL/GenBank/DDBJ databases">
        <authorList>
            <person name="Dougan E. K."/>
            <person name="Rhodes N."/>
            <person name="Thang M."/>
            <person name="Chan C."/>
        </authorList>
    </citation>
    <scope>NUCLEOTIDE SEQUENCE</scope>
</reference>
<accession>A0A812NEH1</accession>
<dbReference type="Proteomes" id="UP000649617">
    <property type="component" value="Unassembled WGS sequence"/>
</dbReference>
<dbReference type="AlphaFoldDB" id="A0A812NEH1"/>
<feature type="non-terminal residue" evidence="1">
    <location>
        <position position="1"/>
    </location>
</feature>
<name>A0A812NEH1_SYMPI</name>
<evidence type="ECO:0000313" key="1">
    <source>
        <dbReference type="EMBL" id="CAE7307095.1"/>
    </source>
</evidence>
<keyword evidence="2" id="KW-1185">Reference proteome</keyword>